<name>A0ABN9PF84_9DINO</name>
<dbReference type="InterPro" id="IPR036291">
    <property type="entry name" value="NAD(P)-bd_dom_sf"/>
</dbReference>
<evidence type="ECO:0000313" key="4">
    <source>
        <dbReference type="Proteomes" id="UP001189429"/>
    </source>
</evidence>
<sequence length="459" mass="48224">MLTGLLVLLLWPLARAGRFLSSWLGVPVLFSPASAVPPLLTPWGRCWRCFFLLGLAFAATATTASALTITSHRWLGGVVGGQAEQEPVLGSLLPLAAGMARGAREPGLGGWPMRDAPCHRDRSGGSSAGTTAQRRLREAFGEFPNSNDGAEHSRLNELARHAPVAPQDKQASTGSSRNNWPSACGVTRLLGRRVAAQWLEAHPSARVVGATLGESSHAALRELGVEPTTAEALRSRRPRPAFPRVLFAAPPRRGQGVDPGAYAVAVAEAAEYVAVPPLGAAPVRRRELGRQDSGGAVREDSPVSAAPASQVLLGAERCALDAGGSVLRLAGLYDTDRGPHTYWLKVGKVSANPEGLINMLHYDDAAAAAVAALERGLRGEVLIVSDGSPLTRAEICRAAVGARPFRDEAVMPAFEASETGSPPPMGGKGNGKVLDASRAREVLRWSPRHASFASYMAAV</sequence>
<dbReference type="SUPFAM" id="SSF51735">
    <property type="entry name" value="NAD(P)-binding Rossmann-fold domains"/>
    <property type="match status" value="1"/>
</dbReference>
<feature type="signal peptide" evidence="2">
    <location>
        <begin position="1"/>
        <end position="16"/>
    </location>
</feature>
<dbReference type="EMBL" id="CAUYUJ010000525">
    <property type="protein sequence ID" value="CAK0791062.1"/>
    <property type="molecule type" value="Genomic_DNA"/>
</dbReference>
<dbReference type="Proteomes" id="UP001189429">
    <property type="component" value="Unassembled WGS sequence"/>
</dbReference>
<feature type="region of interest" description="Disordered" evidence="1">
    <location>
        <begin position="106"/>
        <end position="131"/>
    </location>
</feature>
<evidence type="ECO:0000256" key="1">
    <source>
        <dbReference type="SAM" id="MobiDB-lite"/>
    </source>
</evidence>
<reference evidence="3" key="1">
    <citation type="submission" date="2023-10" db="EMBL/GenBank/DDBJ databases">
        <authorList>
            <person name="Chen Y."/>
            <person name="Shah S."/>
            <person name="Dougan E. K."/>
            <person name="Thang M."/>
            <person name="Chan C."/>
        </authorList>
    </citation>
    <scope>NUCLEOTIDE SEQUENCE [LARGE SCALE GENOMIC DNA]</scope>
</reference>
<organism evidence="3 4">
    <name type="scientific">Prorocentrum cordatum</name>
    <dbReference type="NCBI Taxonomy" id="2364126"/>
    <lineage>
        <taxon>Eukaryota</taxon>
        <taxon>Sar</taxon>
        <taxon>Alveolata</taxon>
        <taxon>Dinophyceae</taxon>
        <taxon>Prorocentrales</taxon>
        <taxon>Prorocentraceae</taxon>
        <taxon>Prorocentrum</taxon>
    </lineage>
</organism>
<comment type="caution">
    <text evidence="3">The sequence shown here is derived from an EMBL/GenBank/DDBJ whole genome shotgun (WGS) entry which is preliminary data.</text>
</comment>
<feature type="region of interest" description="Disordered" evidence="1">
    <location>
        <begin position="162"/>
        <end position="181"/>
    </location>
</feature>
<evidence type="ECO:0000256" key="2">
    <source>
        <dbReference type="SAM" id="SignalP"/>
    </source>
</evidence>
<protein>
    <submittedName>
        <fullName evidence="3">Uncharacterized protein</fullName>
    </submittedName>
</protein>
<accession>A0ABN9PF84</accession>
<proteinExistence type="predicted"/>
<feature type="chain" id="PRO_5045155335" evidence="2">
    <location>
        <begin position="17"/>
        <end position="459"/>
    </location>
</feature>
<gene>
    <name evidence="3" type="ORF">PCOR1329_LOCUS2118</name>
</gene>
<dbReference type="Gene3D" id="3.40.50.720">
    <property type="entry name" value="NAD(P)-binding Rossmann-like Domain"/>
    <property type="match status" value="1"/>
</dbReference>
<keyword evidence="2" id="KW-0732">Signal</keyword>
<keyword evidence="4" id="KW-1185">Reference proteome</keyword>
<feature type="compositionally biased region" description="Polar residues" evidence="1">
    <location>
        <begin position="169"/>
        <end position="181"/>
    </location>
</feature>
<evidence type="ECO:0000313" key="3">
    <source>
        <dbReference type="EMBL" id="CAK0791062.1"/>
    </source>
</evidence>